<feature type="transmembrane region" description="Helical" evidence="1">
    <location>
        <begin position="126"/>
        <end position="148"/>
    </location>
</feature>
<feature type="transmembrane region" description="Helical" evidence="1">
    <location>
        <begin position="96"/>
        <end position="114"/>
    </location>
</feature>
<evidence type="ECO:0000313" key="2">
    <source>
        <dbReference type="EMBL" id="SPC34159.1"/>
    </source>
</evidence>
<dbReference type="Proteomes" id="UP000236248">
    <property type="component" value="Chromosome NCAV"/>
</dbReference>
<reference evidence="3" key="1">
    <citation type="submission" date="2018-01" db="EMBL/GenBank/DDBJ databases">
        <authorList>
            <person name="Kerou L M."/>
        </authorList>
    </citation>
    <scope>NUCLEOTIDE SEQUENCE [LARGE SCALE GENOMIC DNA]</scope>
    <source>
        <strain evidence="3">SCU2</strain>
    </source>
</reference>
<protein>
    <submittedName>
        <fullName evidence="2">Uncharacterized protein</fullName>
    </submittedName>
</protein>
<keyword evidence="1" id="KW-1133">Transmembrane helix</keyword>
<dbReference type="GeneID" id="41595025"/>
<evidence type="ECO:0000256" key="1">
    <source>
        <dbReference type="SAM" id="Phobius"/>
    </source>
</evidence>
<dbReference type="EMBL" id="LT981265">
    <property type="protein sequence ID" value="SPC34159.1"/>
    <property type="molecule type" value="Genomic_DNA"/>
</dbReference>
<sequence length="155" mass="17583">MSLGIEILNRYRDYIMLNKNIFIAGVCAFIASALIAEAYYAMDSSAAINSTMSVAVEYGIYIPLFAYLYYKDNKGRYRDEYSNIVWRRVLMDARKLIATLSVAEMVYAVVRGYMHYHSLTMGMQPYQAALLSSIVASALFYTVVNVGARISRLFN</sequence>
<proteinExistence type="predicted"/>
<organism evidence="2 3">
    <name type="scientific">Candidatus Nitrosocaldus cavascurensis</name>
    <dbReference type="NCBI Taxonomy" id="2058097"/>
    <lineage>
        <taxon>Archaea</taxon>
        <taxon>Nitrososphaerota</taxon>
        <taxon>Nitrososphaeria</taxon>
        <taxon>Candidatus Nitrosocaldales</taxon>
        <taxon>Candidatus Nitrosocaldaceae</taxon>
        <taxon>Candidatus Nitrosocaldus</taxon>
    </lineage>
</organism>
<keyword evidence="1" id="KW-0472">Membrane</keyword>
<accession>A0A2K5ARD5</accession>
<keyword evidence="1" id="KW-0812">Transmembrane</keyword>
<name>A0A2K5ARD5_9ARCH</name>
<feature type="transmembrane region" description="Helical" evidence="1">
    <location>
        <begin position="21"/>
        <end position="41"/>
    </location>
</feature>
<dbReference type="RefSeq" id="WP_148695183.1">
    <property type="nucleotide sequence ID" value="NZ_LT981265.1"/>
</dbReference>
<feature type="transmembrane region" description="Helical" evidence="1">
    <location>
        <begin position="47"/>
        <end position="70"/>
    </location>
</feature>
<gene>
    <name evidence="2" type="ORF">NCAV_0982</name>
</gene>
<dbReference type="KEGG" id="ncv:NCAV_0982"/>
<evidence type="ECO:0000313" key="3">
    <source>
        <dbReference type="Proteomes" id="UP000236248"/>
    </source>
</evidence>
<dbReference type="AlphaFoldDB" id="A0A2K5ARD5"/>
<keyword evidence="3" id="KW-1185">Reference proteome</keyword>